<evidence type="ECO:0000256" key="1">
    <source>
        <dbReference type="SAM" id="Phobius"/>
    </source>
</evidence>
<feature type="transmembrane region" description="Helical" evidence="1">
    <location>
        <begin position="308"/>
        <end position="335"/>
    </location>
</feature>
<keyword evidence="1" id="KW-0812">Transmembrane</keyword>
<organism evidence="3 4">
    <name type="scientific">Nyssa sinensis</name>
    <dbReference type="NCBI Taxonomy" id="561372"/>
    <lineage>
        <taxon>Eukaryota</taxon>
        <taxon>Viridiplantae</taxon>
        <taxon>Streptophyta</taxon>
        <taxon>Embryophyta</taxon>
        <taxon>Tracheophyta</taxon>
        <taxon>Spermatophyta</taxon>
        <taxon>Magnoliopsida</taxon>
        <taxon>eudicotyledons</taxon>
        <taxon>Gunneridae</taxon>
        <taxon>Pentapetalae</taxon>
        <taxon>asterids</taxon>
        <taxon>Cornales</taxon>
        <taxon>Nyssaceae</taxon>
        <taxon>Nyssa</taxon>
    </lineage>
</organism>
<proteinExistence type="predicted"/>
<dbReference type="OrthoDB" id="1689146at2759"/>
<feature type="transmembrane region" description="Helical" evidence="1">
    <location>
        <begin position="65"/>
        <end position="86"/>
    </location>
</feature>
<keyword evidence="1" id="KW-0472">Membrane</keyword>
<gene>
    <name evidence="3" type="ORF">F0562_026914</name>
</gene>
<dbReference type="Proteomes" id="UP000325577">
    <property type="component" value="Linkage Group LG15"/>
</dbReference>
<dbReference type="InterPro" id="IPR025315">
    <property type="entry name" value="DUF4220"/>
</dbReference>
<reference evidence="3 4" key="1">
    <citation type="submission" date="2019-09" db="EMBL/GenBank/DDBJ databases">
        <title>A chromosome-level genome assembly of the Chinese tupelo Nyssa sinensis.</title>
        <authorList>
            <person name="Yang X."/>
            <person name="Kang M."/>
            <person name="Yang Y."/>
            <person name="Xiong H."/>
            <person name="Wang M."/>
            <person name="Zhang Z."/>
            <person name="Wang Z."/>
            <person name="Wu H."/>
            <person name="Ma T."/>
            <person name="Liu J."/>
            <person name="Xi Z."/>
        </authorList>
    </citation>
    <scope>NUCLEOTIDE SEQUENCE [LARGE SCALE GENOMIC DNA]</scope>
    <source>
        <strain evidence="3">J267</strain>
        <tissue evidence="3">Leaf</tissue>
    </source>
</reference>
<feature type="domain" description="DUF4220" evidence="2">
    <location>
        <begin position="68"/>
        <end position="411"/>
    </location>
</feature>
<protein>
    <recommendedName>
        <fullName evidence="2">DUF4220 domain-containing protein</fullName>
    </recommendedName>
</protein>
<feature type="transmembrane region" description="Helical" evidence="1">
    <location>
        <begin position="34"/>
        <end position="53"/>
    </location>
</feature>
<keyword evidence="4" id="KW-1185">Reference proteome</keyword>
<evidence type="ECO:0000313" key="4">
    <source>
        <dbReference type="Proteomes" id="UP000325577"/>
    </source>
</evidence>
<sequence>MLFTVAGAFMYVENRRLVEVFPDSVKKVWKEWELRAMILLSLSLQIVLVLLGNRRKYMARTWIRIIIWSAYLMADWVATVALGIISRNSQDNCNAPGVDKEASNELMSFWAPFLLLHLGGPDTITAYSLEDNELWLRHLLGLVVQSGVALYIFLLAWPGSSWLPILSIPMLEVGLIKYGERTWALRSANSEHLRDSMLTPPDPGPNYAKFMEELTLKKAEGYYVDAIKGPEDPVPTDDSYPEKEEQLIIKVYDLFQTFKRLFVDLILTFHDLGSSKSFFQKLTSERAFHVVEVELGFAYDILYTKAPVVYTALGCLFRFISISFTLAVLVAFIGLSEKSKYHRIDLIITYLLLVGAVLLEIYAVIVMFYSYWTVHWFSKHKRTRRLLSHPSLRQFNKHMWSNSIAQYNLLSICLEDQKPASVCLGIQRLLQIDKFREKHCYKTYSNVSKELKDLIFKQLVKSTENGSQESPSTLCARRGSFVFKKYNDPERRRL</sequence>
<dbReference type="EMBL" id="CM018038">
    <property type="protein sequence ID" value="KAA8537399.1"/>
    <property type="molecule type" value="Genomic_DNA"/>
</dbReference>
<evidence type="ECO:0000259" key="2">
    <source>
        <dbReference type="Pfam" id="PF13968"/>
    </source>
</evidence>
<dbReference type="PANTHER" id="PTHR31325">
    <property type="entry name" value="OS01G0798800 PROTEIN-RELATED"/>
    <property type="match status" value="1"/>
</dbReference>
<keyword evidence="1" id="KW-1133">Transmembrane helix</keyword>
<accession>A0A5J5B3U9</accession>
<name>A0A5J5B3U9_9ASTE</name>
<feature type="transmembrane region" description="Helical" evidence="1">
    <location>
        <begin position="347"/>
        <end position="372"/>
    </location>
</feature>
<evidence type="ECO:0000313" key="3">
    <source>
        <dbReference type="EMBL" id="KAA8537399.1"/>
    </source>
</evidence>
<feature type="transmembrane region" description="Helical" evidence="1">
    <location>
        <begin position="139"/>
        <end position="157"/>
    </location>
</feature>
<dbReference type="Pfam" id="PF13968">
    <property type="entry name" value="DUF4220"/>
    <property type="match status" value="1"/>
</dbReference>
<dbReference type="AlphaFoldDB" id="A0A5J5B3U9"/>